<evidence type="ECO:0000256" key="3">
    <source>
        <dbReference type="ARBA" id="ARBA00022481"/>
    </source>
</evidence>
<dbReference type="PANTHER" id="PTHR10166:SF37">
    <property type="entry name" value="STOLID, ISOFORM H"/>
    <property type="match status" value="1"/>
</dbReference>
<dbReference type="eggNOG" id="COG0840">
    <property type="taxonomic scope" value="Bacteria"/>
</dbReference>
<dbReference type="Proteomes" id="UP000027822">
    <property type="component" value="Unassembled WGS sequence"/>
</dbReference>
<comment type="caution">
    <text evidence="12">The sequence shown here is derived from an EMBL/GenBank/DDBJ whole genome shotgun (WGS) entry which is preliminary data.</text>
</comment>
<evidence type="ECO:0000259" key="11">
    <source>
        <dbReference type="Pfam" id="PF02743"/>
    </source>
</evidence>
<dbReference type="InterPro" id="IPR051173">
    <property type="entry name" value="Ca_channel_alpha-2/delta"/>
</dbReference>
<keyword evidence="8" id="KW-0807">Transducer</keyword>
<dbReference type="AlphaFoldDB" id="A0A073JS88"/>
<dbReference type="EMBL" id="JOTN01000065">
    <property type="protein sequence ID" value="KEK17056.1"/>
    <property type="molecule type" value="Genomic_DNA"/>
</dbReference>
<keyword evidence="2" id="KW-1003">Cell membrane</keyword>
<keyword evidence="5 10" id="KW-0812">Transmembrane</keyword>
<reference evidence="12 13" key="1">
    <citation type="submission" date="2014-06" db="EMBL/GenBank/DDBJ databases">
        <title>Draft genome sequence of Bacillus manliponensis JCM 15802 (MCCC 1A00708).</title>
        <authorList>
            <person name="Lai Q."/>
            <person name="Liu Y."/>
            <person name="Shao Z."/>
        </authorList>
    </citation>
    <scope>NUCLEOTIDE SEQUENCE [LARGE SCALE GENOMIC DNA]</scope>
    <source>
        <strain evidence="12 13">JCM 15802</strain>
    </source>
</reference>
<sequence length="308" mass="34382">MKKKLIESFILILILPSIAIGWMSYQTAEDNFQKSMMKAADGNVKILNNFISKELKAKEIDAEYFTKTFHQGSYQEGAIDSIHIELDKYRDMHPEVEAIYTGTADGIFIQSPQVQMPEGYNPAERPWYQEAAKNKNKIVITPPYESKTTGNIVVTIARENDDGSGVIGIDLSLNSIVETTKMVNIGEKGYVAIFDANKNVIVHPTLKAAEKSSGEIIERLFEKESGQISYDFEGSDRHTIFQTNEITGWKLAGTMFSEEIDEAAQPIFNNTVMVIIVSLLIGGVLIYFIINSIIKPLKQLVASSKKIS</sequence>
<dbReference type="GO" id="GO:0005891">
    <property type="term" value="C:voltage-gated calcium channel complex"/>
    <property type="evidence" value="ECO:0007669"/>
    <property type="project" value="TreeGrafter"/>
</dbReference>
<keyword evidence="13" id="KW-1185">Reference proteome</keyword>
<name>A0A073JS88_9BACI</name>
<evidence type="ECO:0000256" key="1">
    <source>
        <dbReference type="ARBA" id="ARBA00004651"/>
    </source>
</evidence>
<keyword evidence="6 10" id="KW-1133">Transmembrane helix</keyword>
<dbReference type="GO" id="GO:0007165">
    <property type="term" value="P:signal transduction"/>
    <property type="evidence" value="ECO:0007669"/>
    <property type="project" value="UniProtKB-KW"/>
</dbReference>
<proteinExistence type="inferred from homology"/>
<dbReference type="STRING" id="574376.BAMA_21490"/>
<comment type="subcellular location">
    <subcellularLocation>
        <location evidence="1">Cell membrane</location>
        <topology evidence="1">Multi-pass membrane protein</topology>
    </subcellularLocation>
</comment>
<evidence type="ECO:0000256" key="9">
    <source>
        <dbReference type="ARBA" id="ARBA00029447"/>
    </source>
</evidence>
<keyword evidence="7 10" id="KW-0472">Membrane</keyword>
<feature type="non-terminal residue" evidence="12">
    <location>
        <position position="308"/>
    </location>
</feature>
<dbReference type="GO" id="GO:0005245">
    <property type="term" value="F:voltage-gated calcium channel activity"/>
    <property type="evidence" value="ECO:0007669"/>
    <property type="project" value="TreeGrafter"/>
</dbReference>
<evidence type="ECO:0000256" key="7">
    <source>
        <dbReference type="ARBA" id="ARBA00023136"/>
    </source>
</evidence>
<dbReference type="CDD" id="cd12912">
    <property type="entry name" value="PDC2_MCP_like"/>
    <property type="match status" value="1"/>
</dbReference>
<protein>
    <submittedName>
        <fullName evidence="12">Chemotaxis protein</fullName>
    </submittedName>
</protein>
<evidence type="ECO:0000256" key="4">
    <source>
        <dbReference type="ARBA" id="ARBA00022500"/>
    </source>
</evidence>
<evidence type="ECO:0000256" key="5">
    <source>
        <dbReference type="ARBA" id="ARBA00022692"/>
    </source>
</evidence>
<dbReference type="SUPFAM" id="SSF103190">
    <property type="entry name" value="Sensory domain-like"/>
    <property type="match status" value="1"/>
</dbReference>
<evidence type="ECO:0000256" key="2">
    <source>
        <dbReference type="ARBA" id="ARBA00022475"/>
    </source>
</evidence>
<gene>
    <name evidence="12" type="ORF">BAMA_21490</name>
</gene>
<evidence type="ECO:0000313" key="13">
    <source>
        <dbReference type="Proteomes" id="UP000027822"/>
    </source>
</evidence>
<evidence type="ECO:0000256" key="10">
    <source>
        <dbReference type="SAM" id="Phobius"/>
    </source>
</evidence>
<evidence type="ECO:0000256" key="8">
    <source>
        <dbReference type="ARBA" id="ARBA00023224"/>
    </source>
</evidence>
<evidence type="ECO:0000256" key="6">
    <source>
        <dbReference type="ARBA" id="ARBA00022989"/>
    </source>
</evidence>
<organism evidence="12 13">
    <name type="scientific">Bacillus manliponensis</name>
    <dbReference type="NCBI Taxonomy" id="574376"/>
    <lineage>
        <taxon>Bacteria</taxon>
        <taxon>Bacillati</taxon>
        <taxon>Bacillota</taxon>
        <taxon>Bacilli</taxon>
        <taxon>Bacillales</taxon>
        <taxon>Bacillaceae</taxon>
        <taxon>Bacillus</taxon>
        <taxon>Bacillus cereus group</taxon>
    </lineage>
</organism>
<dbReference type="InterPro" id="IPR033479">
    <property type="entry name" value="dCache_1"/>
</dbReference>
<comment type="similarity">
    <text evidence="9">Belongs to the methyl-accepting chemotaxis (MCP) protein family.</text>
</comment>
<accession>A0A073JS88</accession>
<dbReference type="CDD" id="cd12914">
    <property type="entry name" value="PDC1_DGC_like"/>
    <property type="match status" value="1"/>
</dbReference>
<evidence type="ECO:0000313" key="12">
    <source>
        <dbReference type="EMBL" id="KEK17056.1"/>
    </source>
</evidence>
<dbReference type="Gene3D" id="3.30.450.20">
    <property type="entry name" value="PAS domain"/>
    <property type="match status" value="2"/>
</dbReference>
<dbReference type="GO" id="GO:0006935">
    <property type="term" value="P:chemotaxis"/>
    <property type="evidence" value="ECO:0007669"/>
    <property type="project" value="UniProtKB-KW"/>
</dbReference>
<keyword evidence="4" id="KW-0145">Chemotaxis</keyword>
<feature type="domain" description="Cache" evidence="11">
    <location>
        <begin position="64"/>
        <end position="253"/>
    </location>
</feature>
<dbReference type="Pfam" id="PF02743">
    <property type="entry name" value="dCache_1"/>
    <property type="match status" value="1"/>
</dbReference>
<feature type="transmembrane region" description="Helical" evidence="10">
    <location>
        <begin position="272"/>
        <end position="290"/>
    </location>
</feature>
<dbReference type="PANTHER" id="PTHR10166">
    <property type="entry name" value="VOLTAGE-DEPENDENT CALCIUM CHANNEL SUBUNIT ALPHA-2/DELTA-RELATED"/>
    <property type="match status" value="1"/>
</dbReference>
<dbReference type="InterPro" id="IPR029151">
    <property type="entry name" value="Sensor-like_sf"/>
</dbReference>
<dbReference type="FunFam" id="3.30.450.20:FF:000048">
    <property type="entry name" value="Methyl-accepting chemotaxis protein"/>
    <property type="match status" value="1"/>
</dbReference>
<keyword evidence="3" id="KW-0488">Methylation</keyword>